<name>A0A6A7BP53_9PLEO</name>
<proteinExistence type="predicted"/>
<evidence type="ECO:0000313" key="1">
    <source>
        <dbReference type="EMBL" id="KAF2856992.1"/>
    </source>
</evidence>
<dbReference type="Proteomes" id="UP000799423">
    <property type="component" value="Unassembled WGS sequence"/>
</dbReference>
<evidence type="ECO:0000313" key="2">
    <source>
        <dbReference type="Proteomes" id="UP000799423"/>
    </source>
</evidence>
<organism evidence="1 2">
    <name type="scientific">Plenodomus tracheiphilus IPT5</name>
    <dbReference type="NCBI Taxonomy" id="1408161"/>
    <lineage>
        <taxon>Eukaryota</taxon>
        <taxon>Fungi</taxon>
        <taxon>Dikarya</taxon>
        <taxon>Ascomycota</taxon>
        <taxon>Pezizomycotina</taxon>
        <taxon>Dothideomycetes</taxon>
        <taxon>Pleosporomycetidae</taxon>
        <taxon>Pleosporales</taxon>
        <taxon>Pleosporineae</taxon>
        <taxon>Leptosphaeriaceae</taxon>
        <taxon>Plenodomus</taxon>
    </lineage>
</organism>
<protein>
    <submittedName>
        <fullName evidence="1">Uncharacterized protein</fullName>
    </submittedName>
</protein>
<gene>
    <name evidence="1" type="ORF">T440DRAFT_412435</name>
</gene>
<dbReference type="OrthoDB" id="3790338at2759"/>
<sequence length="170" mass="18636">MRKARITAKLDHTKPLPLQYLKLNGFVIDHLPFEEELTSLELLICGEMCIDAGVRVPETRQAPHNRWSGVVNNTLTHCMIMWPNWNGIFDASGHQCDESGDVGPAGEMDSTPVAEPLSAAEIPLPETEDEGLEDDYLGTVGHMAASMEDSESDDSDDSIYYSATEVIAGE</sequence>
<dbReference type="AlphaFoldDB" id="A0A6A7BP53"/>
<dbReference type="EMBL" id="MU006288">
    <property type="protein sequence ID" value="KAF2856992.1"/>
    <property type="molecule type" value="Genomic_DNA"/>
</dbReference>
<keyword evidence="2" id="KW-1185">Reference proteome</keyword>
<reference evidence="1" key="1">
    <citation type="submission" date="2020-01" db="EMBL/GenBank/DDBJ databases">
        <authorList>
            <consortium name="DOE Joint Genome Institute"/>
            <person name="Haridas S."/>
            <person name="Albert R."/>
            <person name="Binder M."/>
            <person name="Bloem J."/>
            <person name="Labutti K."/>
            <person name="Salamov A."/>
            <person name="Andreopoulos B."/>
            <person name="Baker S.E."/>
            <person name="Barry K."/>
            <person name="Bills G."/>
            <person name="Bluhm B.H."/>
            <person name="Cannon C."/>
            <person name="Castanera R."/>
            <person name="Culley D.E."/>
            <person name="Daum C."/>
            <person name="Ezra D."/>
            <person name="Gonzalez J.B."/>
            <person name="Henrissat B."/>
            <person name="Kuo A."/>
            <person name="Liang C."/>
            <person name="Lipzen A."/>
            <person name="Lutzoni F."/>
            <person name="Magnuson J."/>
            <person name="Mondo S."/>
            <person name="Nolan M."/>
            <person name="Ohm R."/>
            <person name="Pangilinan J."/>
            <person name="Park H.-J."/>
            <person name="Ramirez L."/>
            <person name="Alfaro M."/>
            <person name="Sun H."/>
            <person name="Tritt A."/>
            <person name="Yoshinaga Y."/>
            <person name="Zwiers L.-H."/>
            <person name="Turgeon B.G."/>
            <person name="Goodwin S.B."/>
            <person name="Spatafora J.W."/>
            <person name="Crous P.W."/>
            <person name="Grigoriev I.V."/>
        </authorList>
    </citation>
    <scope>NUCLEOTIDE SEQUENCE</scope>
    <source>
        <strain evidence="1">IPT5</strain>
    </source>
</reference>
<accession>A0A6A7BP53</accession>